<dbReference type="InterPro" id="IPR025398">
    <property type="entry name" value="DUF4371"/>
</dbReference>
<dbReference type="PANTHER" id="PTHR45749:SF37">
    <property type="entry name" value="OS05G0311600 PROTEIN"/>
    <property type="match status" value="1"/>
</dbReference>
<feature type="domain" description="TTF-type" evidence="1">
    <location>
        <begin position="36"/>
        <end position="131"/>
    </location>
</feature>
<dbReference type="SUPFAM" id="SSF53098">
    <property type="entry name" value="Ribonuclease H-like"/>
    <property type="match status" value="1"/>
</dbReference>
<proteinExistence type="predicted"/>
<dbReference type="GO" id="GO:0046983">
    <property type="term" value="F:protein dimerization activity"/>
    <property type="evidence" value="ECO:0007669"/>
    <property type="project" value="InterPro"/>
</dbReference>
<dbReference type="Pfam" id="PF05699">
    <property type="entry name" value="Dimer_Tnp_hAT"/>
    <property type="match status" value="1"/>
</dbReference>
<evidence type="ECO:0000313" key="2">
    <source>
        <dbReference type="EMBL" id="RID79023.1"/>
    </source>
</evidence>
<protein>
    <recommendedName>
        <fullName evidence="1">TTF-type domain-containing protein</fullName>
    </recommendedName>
</protein>
<dbReference type="InterPro" id="IPR008906">
    <property type="entry name" value="HATC_C_dom"/>
</dbReference>
<dbReference type="PANTHER" id="PTHR45749">
    <property type="match status" value="1"/>
</dbReference>
<dbReference type="AlphaFoldDB" id="A0A398AUJ7"/>
<accession>A0A398AUJ7</accession>
<name>A0A398AUJ7_BRACM</name>
<dbReference type="InterPro" id="IPR006580">
    <property type="entry name" value="Znf_TTF"/>
</dbReference>
<dbReference type="Proteomes" id="UP000264353">
    <property type="component" value="Chromosome A1"/>
</dbReference>
<organism evidence="2 3">
    <name type="scientific">Brassica campestris</name>
    <name type="common">Field mustard</name>
    <dbReference type="NCBI Taxonomy" id="3711"/>
    <lineage>
        <taxon>Eukaryota</taxon>
        <taxon>Viridiplantae</taxon>
        <taxon>Streptophyta</taxon>
        <taxon>Embryophyta</taxon>
        <taxon>Tracheophyta</taxon>
        <taxon>Spermatophyta</taxon>
        <taxon>Magnoliopsida</taxon>
        <taxon>eudicotyledons</taxon>
        <taxon>Gunneridae</taxon>
        <taxon>Pentapetalae</taxon>
        <taxon>rosids</taxon>
        <taxon>malvids</taxon>
        <taxon>Brassicales</taxon>
        <taxon>Brassicaceae</taxon>
        <taxon>Brassiceae</taxon>
        <taxon>Brassica</taxon>
    </lineage>
</organism>
<evidence type="ECO:0000259" key="1">
    <source>
        <dbReference type="SMART" id="SM00597"/>
    </source>
</evidence>
<reference evidence="2 3" key="1">
    <citation type="submission" date="2018-06" db="EMBL/GenBank/DDBJ databases">
        <title>WGS assembly of Brassica rapa FPsc.</title>
        <authorList>
            <person name="Bowman J."/>
            <person name="Kohchi T."/>
            <person name="Yamato K."/>
            <person name="Jenkins J."/>
            <person name="Shu S."/>
            <person name="Ishizaki K."/>
            <person name="Yamaoka S."/>
            <person name="Nishihama R."/>
            <person name="Nakamura Y."/>
            <person name="Berger F."/>
            <person name="Adam C."/>
            <person name="Aki S."/>
            <person name="Althoff F."/>
            <person name="Araki T."/>
            <person name="Arteaga-Vazquez M."/>
            <person name="Balasubrmanian S."/>
            <person name="Bauer D."/>
            <person name="Boehm C."/>
            <person name="Briginshaw L."/>
            <person name="Caballero-Perez J."/>
            <person name="Catarino B."/>
            <person name="Chen F."/>
            <person name="Chiyoda S."/>
            <person name="Chovatia M."/>
            <person name="Davies K."/>
            <person name="Delmans M."/>
            <person name="Demura T."/>
            <person name="Dierschke T."/>
            <person name="Dolan L."/>
            <person name="Dorantes-Acosta A."/>
            <person name="Eklund D."/>
            <person name="Florent S."/>
            <person name="Flores-Sandoval E."/>
            <person name="Fujiyama A."/>
            <person name="Fukuzawa H."/>
            <person name="Galik B."/>
            <person name="Grimanelli D."/>
            <person name="Grimwood J."/>
            <person name="Grossniklaus U."/>
            <person name="Hamada T."/>
            <person name="Haseloff J."/>
            <person name="Hetherington A."/>
            <person name="Higo A."/>
            <person name="Hirakawa Y."/>
            <person name="Hundley H."/>
            <person name="Ikeda Y."/>
            <person name="Inoue K."/>
            <person name="Inoue S."/>
            <person name="Ishida S."/>
            <person name="Jia Q."/>
            <person name="Kakita M."/>
            <person name="Kanazawa T."/>
            <person name="Kawai Y."/>
            <person name="Kawashima T."/>
            <person name="Kennedy M."/>
            <person name="Kinose K."/>
            <person name="Kinoshita T."/>
            <person name="Kohara Y."/>
            <person name="Koide E."/>
            <person name="Komatsu K."/>
            <person name="Kopischke S."/>
            <person name="Kubo M."/>
            <person name="Kyozuka J."/>
            <person name="Lagercrantz U."/>
            <person name="Lin S."/>
            <person name="Lindquist E."/>
            <person name="Lipzen A."/>
            <person name="Lu C."/>
            <person name="Luna E."/>
            <person name="Martienssen R."/>
            <person name="Minamino N."/>
            <person name="Mizutani M."/>
            <person name="Mizutani M."/>
            <person name="Mochizuki N."/>
            <person name="Monte I."/>
            <person name="Mosher R."/>
            <person name="Nagasaki H."/>
            <person name="Nakagami H."/>
            <person name="Naramoto S."/>
            <person name="Nishitani K."/>
            <person name="Ohtani M."/>
            <person name="Okamoto T."/>
            <person name="Okumura M."/>
            <person name="Phillips J."/>
            <person name="Pollak B."/>
            <person name="Reinders A."/>
            <person name="Roevekamp M."/>
            <person name="Sano R."/>
            <person name="Sawa S."/>
            <person name="Schmid M."/>
            <person name="Shirakawa M."/>
            <person name="Solano R."/>
            <person name="Spunde A."/>
            <person name="Suetsugu N."/>
            <person name="Sugano S."/>
            <person name="Sugiyama A."/>
            <person name="Sun R."/>
            <person name="Suzuki Y."/>
            <person name="Takenaka M."/>
            <person name="Takezawa D."/>
            <person name="Tomogane H."/>
            <person name="Tsuzuki M."/>
            <person name="Ueda T."/>
            <person name="Umeda M."/>
            <person name="Ward J."/>
            <person name="Watanabe Y."/>
            <person name="Yazaki K."/>
            <person name="Yokoyama R."/>
            <person name="Yoshitake Y."/>
            <person name="Yotsui I."/>
            <person name="Zachgo S."/>
            <person name="Schmutz J."/>
        </authorList>
    </citation>
    <scope>NUCLEOTIDE SEQUENCE [LARGE SCALE GENOMIC DNA]</scope>
    <source>
        <strain evidence="3">cv. B-3</strain>
    </source>
</reference>
<gene>
    <name evidence="2" type="ORF">BRARA_A01797</name>
</gene>
<dbReference type="Pfam" id="PF14291">
    <property type="entry name" value="DUF4371"/>
    <property type="match status" value="1"/>
</dbReference>
<dbReference type="InterPro" id="IPR012337">
    <property type="entry name" value="RNaseH-like_sf"/>
</dbReference>
<dbReference type="SMART" id="SM00597">
    <property type="entry name" value="ZnF_TTF"/>
    <property type="match status" value="1"/>
</dbReference>
<sequence>MDYPANQRDEVRRRYLTKDPCQPYGHNFKQISKESGTRRFNRAWFDQYGSWLEYSISKESAFCLYCYLFKDEVRMQGGSDAFMKEGFNNWKKPERLLTHMDKPPSSCHIIAAQKCEDLMNQHQSILHALFKQDDKAENEYHIRLNASIDASRFLLRQGLPFRGHGEKEADANKGNFLELLKYTGKHNEAISKVILKNAPGNNQMISSKIQKDIVYSFAEEVRQAILEEIDHGVFGLLVDESADVSHKEQMGVVFRFVDKSGAIKERFIEVVHMSITNVQGQGYDGASNMKGEFNGLRSLVARESSSAYYVHCFAHQLQLVVVAVAKKHFDIADFFLYDFYIERSLSRPATTRWGTHHKTLLRLEELFSTTIKVLEYIQDEGWEDLQKRQACDQDILNAMSLVESTKRELQKLRDDGWDSLMAKVASFCKKHNVEMLIMEEDFSVENLGDFSCLMAKTQKHLAHLLVYKLLKLVLTLPVATASVERCFSTMKLVKIDARNRIGKQFLSDCMVYFIEKKLFDSISNKKVIEKLQMMNGRRIVL</sequence>
<evidence type="ECO:0000313" key="3">
    <source>
        <dbReference type="Proteomes" id="UP000264353"/>
    </source>
</evidence>
<dbReference type="EMBL" id="CM010628">
    <property type="protein sequence ID" value="RID79023.1"/>
    <property type="molecule type" value="Genomic_DNA"/>
</dbReference>